<feature type="domain" description="Tetrapyrrole methylase" evidence="1">
    <location>
        <begin position="3"/>
        <end position="206"/>
    </location>
</feature>
<dbReference type="Proteomes" id="UP000253314">
    <property type="component" value="Unassembled WGS sequence"/>
</dbReference>
<dbReference type="GO" id="GO:0008168">
    <property type="term" value="F:methyltransferase activity"/>
    <property type="evidence" value="ECO:0007669"/>
    <property type="project" value="InterPro"/>
</dbReference>
<dbReference type="Pfam" id="PF00590">
    <property type="entry name" value="TP_methylase"/>
    <property type="match status" value="1"/>
</dbReference>
<evidence type="ECO:0000313" key="4">
    <source>
        <dbReference type="Proteomes" id="UP000253314"/>
    </source>
</evidence>
<dbReference type="InterPro" id="IPR014777">
    <property type="entry name" value="4pyrrole_Mease_sub1"/>
</dbReference>
<dbReference type="GO" id="GO:0047429">
    <property type="term" value="F:nucleoside triphosphate diphosphatase activity"/>
    <property type="evidence" value="ECO:0007669"/>
    <property type="project" value="InterPro"/>
</dbReference>
<evidence type="ECO:0000313" key="3">
    <source>
        <dbReference type="EMBL" id="RBW67645.1"/>
    </source>
</evidence>
<dbReference type="SUPFAM" id="SSF53790">
    <property type="entry name" value="Tetrapyrrole methylase"/>
    <property type="match status" value="1"/>
</dbReference>
<dbReference type="GO" id="GO:0006950">
    <property type="term" value="P:response to stress"/>
    <property type="evidence" value="ECO:0007669"/>
    <property type="project" value="UniProtKB-ARBA"/>
</dbReference>
<dbReference type="InterPro" id="IPR048015">
    <property type="entry name" value="NTP-PPase_MazG-like_N"/>
</dbReference>
<proteinExistence type="predicted"/>
<dbReference type="PANTHER" id="PTHR30522:SF0">
    <property type="entry name" value="NUCLEOSIDE TRIPHOSPHATE PYROPHOSPHOHYDROLASE"/>
    <property type="match status" value="1"/>
</dbReference>
<dbReference type="Gene3D" id="1.10.287.1080">
    <property type="entry name" value="MazG-like"/>
    <property type="match status" value="2"/>
</dbReference>
<keyword evidence="3" id="KW-0378">Hydrolase</keyword>
<dbReference type="Pfam" id="PF03819">
    <property type="entry name" value="MazG"/>
    <property type="match status" value="1"/>
</dbReference>
<dbReference type="FunFam" id="1.10.287.1080:FF:000003">
    <property type="entry name" value="Nucleoside triphosphate pyrophosphohydrolase"/>
    <property type="match status" value="1"/>
</dbReference>
<gene>
    <name evidence="3" type="ORF">DS031_21005</name>
</gene>
<evidence type="ECO:0000259" key="1">
    <source>
        <dbReference type="Pfam" id="PF00590"/>
    </source>
</evidence>
<dbReference type="NCBIfam" id="NF007113">
    <property type="entry name" value="PRK09562.1"/>
    <property type="match status" value="1"/>
</dbReference>
<evidence type="ECO:0000259" key="2">
    <source>
        <dbReference type="Pfam" id="PF03819"/>
    </source>
</evidence>
<dbReference type="Gene3D" id="3.40.1010.10">
    <property type="entry name" value="Cobalt-precorrin-4 Transmethylase, Domain 1"/>
    <property type="match status" value="1"/>
</dbReference>
<dbReference type="PANTHER" id="PTHR30522">
    <property type="entry name" value="NUCLEOSIDE TRIPHOSPHATE PYROPHOSPHOHYDROLASE"/>
    <property type="match status" value="1"/>
</dbReference>
<keyword evidence="4" id="KW-1185">Reference proteome</keyword>
<dbReference type="FunFam" id="3.40.1010.10:FF:000008">
    <property type="entry name" value="Similar to nucleoside triphosphate pyrophosphohydrolase, MazG"/>
    <property type="match status" value="1"/>
</dbReference>
<dbReference type="InterPro" id="IPR035013">
    <property type="entry name" value="YabN_N"/>
</dbReference>
<dbReference type="GO" id="GO:0006203">
    <property type="term" value="P:dGTP catabolic process"/>
    <property type="evidence" value="ECO:0007669"/>
    <property type="project" value="TreeGrafter"/>
</dbReference>
<dbReference type="NCBIfam" id="TIGR00444">
    <property type="entry name" value="mazG"/>
    <property type="match status" value="1"/>
</dbReference>
<dbReference type="RefSeq" id="WP_113808157.1">
    <property type="nucleotide sequence ID" value="NZ_QOCW01000032.1"/>
</dbReference>
<dbReference type="FunFam" id="1.10.287.1080:FF:000001">
    <property type="entry name" value="Nucleoside triphosphate pyrophosphohydrolase"/>
    <property type="match status" value="1"/>
</dbReference>
<dbReference type="GO" id="GO:0046047">
    <property type="term" value="P:TTP catabolic process"/>
    <property type="evidence" value="ECO:0007669"/>
    <property type="project" value="TreeGrafter"/>
</dbReference>
<accession>A0A366XR94</accession>
<dbReference type="CDD" id="cd11723">
    <property type="entry name" value="YabN_N_like"/>
    <property type="match status" value="1"/>
</dbReference>
<dbReference type="GO" id="GO:0046076">
    <property type="term" value="P:dTTP catabolic process"/>
    <property type="evidence" value="ECO:0007669"/>
    <property type="project" value="TreeGrafter"/>
</dbReference>
<dbReference type="InterPro" id="IPR024180">
    <property type="entry name" value="Tetrapyrrole_Mease/MazG_pred"/>
</dbReference>
<dbReference type="InterPro" id="IPR000878">
    <property type="entry name" value="4pyrrol_Mease"/>
</dbReference>
<dbReference type="InterPro" id="IPR004518">
    <property type="entry name" value="MazG-like_dom"/>
</dbReference>
<feature type="domain" description="NTP pyrophosphohydrolase MazG-like" evidence="2">
    <location>
        <begin position="254"/>
        <end position="327"/>
    </location>
</feature>
<dbReference type="EMBL" id="QOCW01000032">
    <property type="protein sequence ID" value="RBW67645.1"/>
    <property type="molecule type" value="Genomic_DNA"/>
</dbReference>
<protein>
    <submittedName>
        <fullName evidence="3">Nucleoside triphosphate pyrophosphohydrolase</fullName>
    </submittedName>
</protein>
<dbReference type="InterPro" id="IPR011551">
    <property type="entry name" value="NTP_PyrPHydrolase_MazG"/>
</dbReference>
<reference evidence="3 4" key="1">
    <citation type="submission" date="2018-07" db="EMBL/GenBank/DDBJ databases">
        <title>Lottiidibacillus patelloidae gen. nov., sp. nov., isolated from the intestinal tract of a marine limpet and the reclassification of B. taeanensis BH030017T, B. algicola KMM 3737T and B. hwajinpoensis SW-72T as genus Lottiidibacillus.</title>
        <authorList>
            <person name="Liu R."/>
            <person name="Huang Z."/>
        </authorList>
    </citation>
    <scope>NUCLEOTIDE SEQUENCE [LARGE SCALE GENOMIC DNA]</scope>
    <source>
        <strain evidence="3 4">BH030017</strain>
    </source>
</reference>
<dbReference type="CDD" id="cd11529">
    <property type="entry name" value="NTP-PPase_MazG_Cterm"/>
    <property type="match status" value="1"/>
</dbReference>
<sequence>MTRITVIGLGAGDIEQLPLGIYKKLKEVKNLFLRTKGHPVVTDLEKEGMLYKSFDEIYESTNNFEETYRKIVDQLFEEVKEGELIYAVPGHPLVAEKTVQLLLEEAVQHGISLHIEGGQSFLDPMFTALKIDPVEGFQLVDATSLKKEELQMRHHIIITQVYDAFTASEVKLTLMEKYPDDYEVKIVEAAGSKEEKITEVKLYELDRVLELNNLTAVYVPPVKEEEMLYHQFDKLREVIAVLRGPNGCPWDKKQTHKSLKKYLVEETYEVLEAIDNDEDDHLIEELGDILLQVMLHAQIGEDEGFFSVDDVIYAVTEKMIRRHPHVFGDINVKDEAEVLQNWEEIKRKEKAGEQETFTSRLDKAPQGLPGLYQAYEFQKEAAKIGFDWPDVQPVWAKIKEEIEEFRQADSADEQLKEFGDILFALVNLARFYSIDPEEAVRATNRKFYNRFSYIEQQLEKNSLNPKDVTLEQLDVWWEEAKKKL</sequence>
<comment type="caution">
    <text evidence="3">The sequence shown here is derived from an EMBL/GenBank/DDBJ whole genome shotgun (WGS) entry which is preliminary data.</text>
</comment>
<dbReference type="GO" id="GO:0046061">
    <property type="term" value="P:dATP catabolic process"/>
    <property type="evidence" value="ECO:0007669"/>
    <property type="project" value="TreeGrafter"/>
</dbReference>
<dbReference type="PIRSF" id="PIRSF002845">
    <property type="entry name" value="Ttrprl_mtas_MazG"/>
    <property type="match status" value="1"/>
</dbReference>
<dbReference type="SUPFAM" id="SSF101386">
    <property type="entry name" value="all-alpha NTP pyrophosphatases"/>
    <property type="match status" value="2"/>
</dbReference>
<dbReference type="OrthoDB" id="9808939at2"/>
<dbReference type="GO" id="GO:0046052">
    <property type="term" value="P:UTP catabolic process"/>
    <property type="evidence" value="ECO:0007669"/>
    <property type="project" value="TreeGrafter"/>
</dbReference>
<dbReference type="GO" id="GO:0046081">
    <property type="term" value="P:dUTP catabolic process"/>
    <property type="evidence" value="ECO:0007669"/>
    <property type="project" value="TreeGrafter"/>
</dbReference>
<dbReference type="AlphaFoldDB" id="A0A366XR94"/>
<organism evidence="3 4">
    <name type="scientific">Bacillus taeanensis</name>
    <dbReference type="NCBI Taxonomy" id="273032"/>
    <lineage>
        <taxon>Bacteria</taxon>
        <taxon>Bacillati</taxon>
        <taxon>Bacillota</taxon>
        <taxon>Bacilli</taxon>
        <taxon>Bacillales</taxon>
        <taxon>Bacillaceae</taxon>
        <taxon>Bacillus</taxon>
    </lineage>
</organism>
<name>A0A366XR94_9BACI</name>
<dbReference type="Pfam" id="PF01503">
    <property type="entry name" value="PRA-PH"/>
    <property type="match status" value="1"/>
</dbReference>
<dbReference type="InterPro" id="IPR048011">
    <property type="entry name" value="NTP-PPase_MazG-like_C"/>
</dbReference>
<dbReference type="CDD" id="cd11528">
    <property type="entry name" value="NTP-PPase_MazG_Nterm"/>
    <property type="match status" value="1"/>
</dbReference>
<dbReference type="InterPro" id="IPR021130">
    <property type="entry name" value="PRib-ATP_PPHydrolase-like"/>
</dbReference>
<dbReference type="InterPro" id="IPR035996">
    <property type="entry name" value="4pyrrol_Methylase_sf"/>
</dbReference>